<reference evidence="2" key="1">
    <citation type="submission" date="2025-08" db="UniProtKB">
        <authorList>
            <consortium name="RefSeq"/>
        </authorList>
    </citation>
    <scope>IDENTIFICATION</scope>
</reference>
<dbReference type="InterPro" id="IPR046351">
    <property type="entry name" value="UTP4"/>
</dbReference>
<dbReference type="InterPro" id="IPR001680">
    <property type="entry name" value="WD40_rpt"/>
</dbReference>
<sequence length="465" mass="51748">MGDFTIVAGDSTGKVSFFNGIHGNLLQVFQANKADVLTLCLNEEENKLFCGGVEPGISQFEKVIAGPGNDSFHRDYQKWVPSLPRLLHTHDVKSLCMAGEFLVSGGVDTNLGLSKYPPKTYITLPHIPKNSVHLAEKAACLMLQYADYLEVWKLGDTAVELEMGVEGGDGEMLPLTKGAKKLLQLKTRNDERVICSAISRDARWLAYSHTSAIHLYQLSLDEEKPLSVHRVKYLPPGVQPAHHLCFAGSDRLLVATETGDVQVLEVDSVKPKLLHNFDGCQEAVSHIRASNCGRYAAVSNFSRTVIVYDIIEFKKVCAMPQFPQQVAALCFHPRDLELLVVYADNSVVEYSIAEKGYTSWSRRYAKMRHQMEPAEHVGTTLNVMYHPSDEKHSQLILHGDKRVRCIDKTEVQSRKRGGALHVCDRIHYLVHVAPSAPDWLVIVERTPQSIAVTLPPTLAVKKFGT</sequence>
<gene>
    <name evidence="2" type="primary">LOC106818151</name>
</gene>
<dbReference type="InterPro" id="IPR015943">
    <property type="entry name" value="WD40/YVTN_repeat-like_dom_sf"/>
</dbReference>
<dbReference type="Gene3D" id="2.130.10.10">
    <property type="entry name" value="YVTN repeat-like/Quinoprotein amine dehydrogenase"/>
    <property type="match status" value="1"/>
</dbReference>
<name>A0ABM1F1P1_PRICU</name>
<dbReference type="RefSeq" id="XP_014678362.1">
    <property type="nucleotide sequence ID" value="XM_014822876.1"/>
</dbReference>
<dbReference type="GeneID" id="106818151"/>
<dbReference type="PANTHER" id="PTHR44163:SF1">
    <property type="entry name" value="U3 SMALL NUCLEOLAR RNA-ASSOCIATED PROTEIN 4 HOMOLOG"/>
    <property type="match status" value="1"/>
</dbReference>
<dbReference type="InterPro" id="IPR036322">
    <property type="entry name" value="WD40_repeat_dom_sf"/>
</dbReference>
<keyword evidence="1" id="KW-1185">Reference proteome</keyword>
<dbReference type="SUPFAM" id="SSF50978">
    <property type="entry name" value="WD40 repeat-like"/>
    <property type="match status" value="1"/>
</dbReference>
<protein>
    <submittedName>
        <fullName evidence="2">Cirhin-like</fullName>
    </submittedName>
</protein>
<dbReference type="PANTHER" id="PTHR44163">
    <property type="entry name" value="U3 SMALL NUCLEOLAR RNA-ASSOCIATED PROTEIN 4 HOMOLOG"/>
    <property type="match status" value="1"/>
</dbReference>
<evidence type="ECO:0000313" key="2">
    <source>
        <dbReference type="RefSeq" id="XP_014678362.1"/>
    </source>
</evidence>
<evidence type="ECO:0000313" key="1">
    <source>
        <dbReference type="Proteomes" id="UP000695022"/>
    </source>
</evidence>
<dbReference type="SMART" id="SM00320">
    <property type="entry name" value="WD40"/>
    <property type="match status" value="3"/>
</dbReference>
<organism evidence="1 2">
    <name type="scientific">Priapulus caudatus</name>
    <name type="common">Priapulid worm</name>
    <dbReference type="NCBI Taxonomy" id="37621"/>
    <lineage>
        <taxon>Eukaryota</taxon>
        <taxon>Metazoa</taxon>
        <taxon>Ecdysozoa</taxon>
        <taxon>Scalidophora</taxon>
        <taxon>Priapulida</taxon>
        <taxon>Priapulimorpha</taxon>
        <taxon>Priapulimorphida</taxon>
        <taxon>Priapulidae</taxon>
        <taxon>Priapulus</taxon>
    </lineage>
</organism>
<dbReference type="Proteomes" id="UP000695022">
    <property type="component" value="Unplaced"/>
</dbReference>
<proteinExistence type="predicted"/>
<accession>A0ABM1F1P1</accession>